<evidence type="ECO:0000313" key="2">
    <source>
        <dbReference type="Proteomes" id="UP000237351"/>
    </source>
</evidence>
<dbReference type="OrthoDB" id="9795390at2"/>
<evidence type="ECO:0008006" key="3">
    <source>
        <dbReference type="Google" id="ProtNLM"/>
    </source>
</evidence>
<sequence>MKNQFVGVASLAIIVSLLSGCKSAEQHRENIGSGPADRNLTVGVVQKEIRVGMSQADVAVSLGSPNIVTRDNSGKETWVYDKIATEASYSSSQGGVGLAAGGGGLMGASKKALLLGGVGADYSESSGAASTTQKTLTVVIKFDPAQKVENFTYHTSKF</sequence>
<dbReference type="KEGG" id="naf:GQ61_02215"/>
<evidence type="ECO:0000313" key="1">
    <source>
        <dbReference type="EMBL" id="ARN84339.1"/>
    </source>
</evidence>
<name>A0A1W6N3H8_9PROT</name>
<dbReference type="EMBL" id="CP008743">
    <property type="protein sequence ID" value="ARN84339.1"/>
    <property type="molecule type" value="Genomic_DNA"/>
</dbReference>
<organism evidence="1 2">
    <name type="scientific">Candidatus Nucleicultrix amoebiphila FS5</name>
    <dbReference type="NCBI Taxonomy" id="1414854"/>
    <lineage>
        <taxon>Bacteria</taxon>
        <taxon>Pseudomonadati</taxon>
        <taxon>Pseudomonadota</taxon>
        <taxon>Alphaproteobacteria</taxon>
        <taxon>Holosporales</taxon>
        <taxon>Candidatus Nucleicultricaceae</taxon>
        <taxon>Candidatus Nucleicultrix</taxon>
    </lineage>
</organism>
<proteinExistence type="predicted"/>
<dbReference type="RefSeq" id="WP_085783720.1">
    <property type="nucleotide sequence ID" value="NZ_CP008743.1"/>
</dbReference>
<reference evidence="1 2" key="1">
    <citation type="submission" date="2014-06" db="EMBL/GenBank/DDBJ databases">
        <title>The genome of the endonuclear symbiont Nucleicultrix amoebiphila.</title>
        <authorList>
            <person name="Schulz F."/>
            <person name="Horn M."/>
        </authorList>
    </citation>
    <scope>NUCLEOTIDE SEQUENCE [LARGE SCALE GENOMIC DNA]</scope>
    <source>
        <strain evidence="1 2">FS5</strain>
    </source>
</reference>
<dbReference type="Proteomes" id="UP000237351">
    <property type="component" value="Chromosome"/>
</dbReference>
<dbReference type="STRING" id="1414854.GQ61_02215"/>
<dbReference type="PROSITE" id="PS51257">
    <property type="entry name" value="PROKAR_LIPOPROTEIN"/>
    <property type="match status" value="1"/>
</dbReference>
<dbReference type="AlphaFoldDB" id="A0A1W6N3H8"/>
<gene>
    <name evidence="1" type="ORF">GQ61_02215</name>
</gene>
<protein>
    <recommendedName>
        <fullName evidence="3">Lipoprotein SmpA/OmlA domain-containing protein</fullName>
    </recommendedName>
</protein>
<keyword evidence="2" id="KW-1185">Reference proteome</keyword>
<accession>A0A1W6N3H8</accession>